<evidence type="ECO:0000259" key="1">
    <source>
        <dbReference type="Pfam" id="PF01796"/>
    </source>
</evidence>
<name>A0ABN2K1A4_9ACTN</name>
<dbReference type="Gene3D" id="6.10.30.10">
    <property type="match status" value="1"/>
</dbReference>
<dbReference type="InterPro" id="IPR052513">
    <property type="entry name" value="Thioester_dehydratase-like"/>
</dbReference>
<proteinExistence type="predicted"/>
<reference evidence="3 4" key="1">
    <citation type="journal article" date="2019" name="Int. J. Syst. Evol. Microbiol.">
        <title>The Global Catalogue of Microorganisms (GCM) 10K type strain sequencing project: providing services to taxonomists for standard genome sequencing and annotation.</title>
        <authorList>
            <consortium name="The Broad Institute Genomics Platform"/>
            <consortium name="The Broad Institute Genome Sequencing Center for Infectious Disease"/>
            <person name="Wu L."/>
            <person name="Ma J."/>
        </authorList>
    </citation>
    <scope>NUCLEOTIDE SEQUENCE [LARGE SCALE GENOMIC DNA]</scope>
    <source>
        <strain evidence="3 4">JCM 13518</strain>
    </source>
</reference>
<evidence type="ECO:0000313" key="4">
    <source>
        <dbReference type="Proteomes" id="UP001501057"/>
    </source>
</evidence>
<evidence type="ECO:0000313" key="3">
    <source>
        <dbReference type="EMBL" id="GAA1746263.1"/>
    </source>
</evidence>
<dbReference type="SUPFAM" id="SSF50249">
    <property type="entry name" value="Nucleic acid-binding proteins"/>
    <property type="match status" value="1"/>
</dbReference>
<keyword evidence="4" id="KW-1185">Reference proteome</keyword>
<dbReference type="InterPro" id="IPR022002">
    <property type="entry name" value="ChsH2_Znr"/>
</dbReference>
<feature type="domain" description="ChsH2 rubredoxin-like zinc ribbon" evidence="2">
    <location>
        <begin position="22"/>
        <end position="52"/>
    </location>
</feature>
<protein>
    <submittedName>
        <fullName evidence="3">OB-fold domain-containing protein</fullName>
    </submittedName>
</protein>
<dbReference type="Pfam" id="PF01796">
    <property type="entry name" value="OB_ChsH2_C"/>
    <property type="match status" value="1"/>
</dbReference>
<dbReference type="InterPro" id="IPR002878">
    <property type="entry name" value="ChsH2_C"/>
</dbReference>
<comment type="caution">
    <text evidence="3">The sequence shown here is derived from an EMBL/GenBank/DDBJ whole genome shotgun (WGS) entry which is preliminary data.</text>
</comment>
<accession>A0ABN2K1A4</accession>
<dbReference type="Pfam" id="PF12172">
    <property type="entry name" value="zf-ChsH2"/>
    <property type="match status" value="1"/>
</dbReference>
<organism evidence="3 4">
    <name type="scientific">Aeromicrobium alkaliterrae</name>
    <dbReference type="NCBI Taxonomy" id="302168"/>
    <lineage>
        <taxon>Bacteria</taxon>
        <taxon>Bacillati</taxon>
        <taxon>Actinomycetota</taxon>
        <taxon>Actinomycetes</taxon>
        <taxon>Propionibacteriales</taxon>
        <taxon>Nocardioidaceae</taxon>
        <taxon>Aeromicrobium</taxon>
    </lineage>
</organism>
<dbReference type="RefSeq" id="WP_344202699.1">
    <property type="nucleotide sequence ID" value="NZ_BAAAME010000005.1"/>
</dbReference>
<gene>
    <name evidence="3" type="ORF">GCM10009710_27820</name>
</gene>
<dbReference type="PANTHER" id="PTHR34075">
    <property type="entry name" value="BLR3430 PROTEIN"/>
    <property type="match status" value="1"/>
</dbReference>
<sequence length="136" mass="14810">MTAQPENLPDVPAGDDLTTPFWDATREHRLTVQRCGACAAVQHPPRAVCLACSTLGGLAQVDASGLGEVDSFTVVHRAPRADVPTPYTIARVRLDDGPILLTRIHPHQEVTIGDRVEVTWWDLPDGRALPVFRPTT</sequence>
<evidence type="ECO:0000259" key="2">
    <source>
        <dbReference type="Pfam" id="PF12172"/>
    </source>
</evidence>
<dbReference type="PANTHER" id="PTHR34075:SF5">
    <property type="entry name" value="BLR3430 PROTEIN"/>
    <property type="match status" value="1"/>
</dbReference>
<feature type="domain" description="ChsH2 C-terminal OB-fold" evidence="1">
    <location>
        <begin position="61"/>
        <end position="120"/>
    </location>
</feature>
<dbReference type="EMBL" id="BAAAME010000005">
    <property type="protein sequence ID" value="GAA1746263.1"/>
    <property type="molecule type" value="Genomic_DNA"/>
</dbReference>
<dbReference type="InterPro" id="IPR012340">
    <property type="entry name" value="NA-bd_OB-fold"/>
</dbReference>
<dbReference type="Proteomes" id="UP001501057">
    <property type="component" value="Unassembled WGS sequence"/>
</dbReference>